<dbReference type="InterPro" id="IPR002104">
    <property type="entry name" value="Integrase_catalytic"/>
</dbReference>
<organism evidence="6 7">
    <name type="scientific">Dietzia timorensis</name>
    <dbReference type="NCBI Taxonomy" id="499555"/>
    <lineage>
        <taxon>Bacteria</taxon>
        <taxon>Bacillati</taxon>
        <taxon>Actinomycetota</taxon>
        <taxon>Actinomycetes</taxon>
        <taxon>Mycobacteriales</taxon>
        <taxon>Dietziaceae</taxon>
        <taxon>Dietzia</taxon>
    </lineage>
</organism>
<dbReference type="PROSITE" id="PS51898">
    <property type="entry name" value="TYR_RECOMBINASE"/>
    <property type="match status" value="1"/>
</dbReference>
<dbReference type="Pfam" id="PF00589">
    <property type="entry name" value="Phage_integrase"/>
    <property type="match status" value="1"/>
</dbReference>
<dbReference type="PANTHER" id="PTHR30629">
    <property type="entry name" value="PROPHAGE INTEGRASE"/>
    <property type="match status" value="1"/>
</dbReference>
<dbReference type="InterPro" id="IPR010998">
    <property type="entry name" value="Integrase_recombinase_N"/>
</dbReference>
<dbReference type="AlphaFoldDB" id="A0A173LI31"/>
<dbReference type="KEGG" id="dtm:BJL86_0457"/>
<evidence type="ECO:0000259" key="5">
    <source>
        <dbReference type="PROSITE" id="PS51898"/>
    </source>
</evidence>
<comment type="similarity">
    <text evidence="1">Belongs to the 'phage' integrase family.</text>
</comment>
<dbReference type="SUPFAM" id="SSF56349">
    <property type="entry name" value="DNA breaking-rejoining enzymes"/>
    <property type="match status" value="1"/>
</dbReference>
<evidence type="ECO:0000256" key="4">
    <source>
        <dbReference type="ARBA" id="ARBA00023172"/>
    </source>
</evidence>
<evidence type="ECO:0000256" key="2">
    <source>
        <dbReference type="ARBA" id="ARBA00022908"/>
    </source>
</evidence>
<evidence type="ECO:0000313" key="6">
    <source>
        <dbReference type="EMBL" id="ANI91264.1"/>
    </source>
</evidence>
<sequence length="400" mass="44008">MLTSYYQVDRNSPRSYGKSLGWAQMPRPPLPLGTHGAISHYGEPPKVRAKTRVRDLDGTTRVVTRWGRNKTAATNSLLEAVRDRHGNVGAGITRETKLAEVAAEWLTEVEASDRADGTKGLFRRTVNNYLTPGIGQLRVYETTVPVLERVIETIREHHGTGAARTYRQVLSGVLGLAVRHGAIPANPVREVSRSTMTKRAAARALTREETTDLLAALDNDEQAREHDLPDLARFMLATGVRLGEALALRWDYVDLDGGVVTIAATVTDAKGRGTFIQESTKTRAGHRVLAVPADVIAILTERRGRIYPDNDLHLVFPTVLGTLRNRGRTTTQLRRALDNAGFPWATSHTFRKTAATRLDEAGLSARKIADQLGHERPSMTSDVYMGRRVVTSEAAEVLSL</sequence>
<keyword evidence="4" id="KW-0233">DNA recombination</keyword>
<keyword evidence="3" id="KW-0238">DNA-binding</keyword>
<evidence type="ECO:0000256" key="3">
    <source>
        <dbReference type="ARBA" id="ARBA00023125"/>
    </source>
</evidence>
<feature type="domain" description="Tyr recombinase" evidence="5">
    <location>
        <begin position="200"/>
        <end position="399"/>
    </location>
</feature>
<dbReference type="PANTHER" id="PTHR30629:SF2">
    <property type="entry name" value="PROPHAGE INTEGRASE INTS-RELATED"/>
    <property type="match status" value="1"/>
</dbReference>
<accession>A0A173LI31</accession>
<dbReference type="InterPro" id="IPR011010">
    <property type="entry name" value="DNA_brk_join_enz"/>
</dbReference>
<dbReference type="CDD" id="cd01189">
    <property type="entry name" value="INT_ICEBs1_C_like"/>
    <property type="match status" value="1"/>
</dbReference>
<protein>
    <submittedName>
        <fullName evidence="6">Tyrosine recombinase XerC-like</fullName>
    </submittedName>
</protein>
<dbReference type="Gene3D" id="1.10.443.10">
    <property type="entry name" value="Intergrase catalytic core"/>
    <property type="match status" value="1"/>
</dbReference>
<name>A0A173LI31_9ACTN</name>
<dbReference type="Proteomes" id="UP000186104">
    <property type="component" value="Chromosome"/>
</dbReference>
<dbReference type="EMBL" id="CP015961">
    <property type="protein sequence ID" value="ANI91264.1"/>
    <property type="molecule type" value="Genomic_DNA"/>
</dbReference>
<dbReference type="Pfam" id="PF22022">
    <property type="entry name" value="Phage_int_M"/>
    <property type="match status" value="1"/>
</dbReference>
<evidence type="ECO:0000256" key="1">
    <source>
        <dbReference type="ARBA" id="ARBA00008857"/>
    </source>
</evidence>
<dbReference type="GO" id="GO:0015074">
    <property type="term" value="P:DNA integration"/>
    <property type="evidence" value="ECO:0007669"/>
    <property type="project" value="UniProtKB-KW"/>
</dbReference>
<dbReference type="OrthoDB" id="4326943at2"/>
<reference evidence="6 7" key="1">
    <citation type="submission" date="2016-06" db="EMBL/GenBank/DDBJ databases">
        <title>Complete genome sequence of a saline-alkali tolerant type strain Dietzia timorensis ID05-A0528T.</title>
        <authorList>
            <person name="Wu X."/>
        </authorList>
    </citation>
    <scope>NUCLEOTIDE SEQUENCE [LARGE SCALE GENOMIC DNA]</scope>
    <source>
        <strain evidence="6 7">ID05-A0528</strain>
    </source>
</reference>
<dbReference type="GO" id="GO:0006310">
    <property type="term" value="P:DNA recombination"/>
    <property type="evidence" value="ECO:0007669"/>
    <property type="project" value="UniProtKB-KW"/>
</dbReference>
<gene>
    <name evidence="6" type="ORF">BJL86_0457</name>
</gene>
<keyword evidence="2" id="KW-0229">DNA integration</keyword>
<dbReference type="InterPro" id="IPR053876">
    <property type="entry name" value="Phage_int_M"/>
</dbReference>
<dbReference type="GO" id="GO:0003677">
    <property type="term" value="F:DNA binding"/>
    <property type="evidence" value="ECO:0007669"/>
    <property type="project" value="UniProtKB-KW"/>
</dbReference>
<proteinExistence type="inferred from homology"/>
<keyword evidence="7" id="KW-1185">Reference proteome</keyword>
<dbReference type="InterPro" id="IPR013762">
    <property type="entry name" value="Integrase-like_cat_sf"/>
</dbReference>
<dbReference type="InterPro" id="IPR050808">
    <property type="entry name" value="Phage_Integrase"/>
</dbReference>
<evidence type="ECO:0000313" key="7">
    <source>
        <dbReference type="Proteomes" id="UP000186104"/>
    </source>
</evidence>
<dbReference type="Gene3D" id="1.10.150.130">
    <property type="match status" value="1"/>
</dbReference>